<dbReference type="Proteomes" id="UP000760860">
    <property type="component" value="Unassembled WGS sequence"/>
</dbReference>
<keyword evidence="8" id="KW-1185">Reference proteome</keyword>
<feature type="compositionally biased region" description="Basic and acidic residues" evidence="1">
    <location>
        <begin position="141"/>
        <end position="165"/>
    </location>
</feature>
<evidence type="ECO:0000313" key="8">
    <source>
        <dbReference type="Proteomes" id="UP000251314"/>
    </source>
</evidence>
<reference evidence="3" key="2">
    <citation type="submission" date="2018-10" db="EMBL/GenBank/DDBJ databases">
        <title>Effector identification in a new, highly contiguous assembly of the strawberry crown rot pathogen Phytophthora cactorum.</title>
        <authorList>
            <person name="Armitage A.D."/>
            <person name="Nellist C.F."/>
            <person name="Bates H."/>
            <person name="Vickerstaff R.J."/>
            <person name="Harrison R.J."/>
        </authorList>
    </citation>
    <scope>NUCLEOTIDE SEQUENCE</scope>
    <source>
        <strain evidence="3">15-7</strain>
        <strain evidence="4">4032</strain>
        <strain evidence="5">P415</strain>
        <strain evidence="6">P421</strain>
    </source>
</reference>
<dbReference type="EMBL" id="RCMI01001364">
    <property type="protein sequence ID" value="KAG2886070.1"/>
    <property type="molecule type" value="Genomic_DNA"/>
</dbReference>
<gene>
    <name evidence="7" type="ORF">PC110_g21395</name>
    <name evidence="3" type="ORF">PC113_g16013</name>
    <name evidence="4" type="ORF">PC115_g20781</name>
    <name evidence="5" type="ORF">PC118_g20947</name>
    <name evidence="6" type="ORF">PC129_g20346</name>
</gene>
<accession>A0A329RC64</accession>
<feature type="region of interest" description="Disordered" evidence="1">
    <location>
        <begin position="132"/>
        <end position="165"/>
    </location>
</feature>
<dbReference type="Proteomes" id="UP000735874">
    <property type="component" value="Unassembled WGS sequence"/>
</dbReference>
<dbReference type="Proteomes" id="UP000697107">
    <property type="component" value="Unassembled WGS sequence"/>
</dbReference>
<organism evidence="7 8">
    <name type="scientific">Phytophthora cactorum</name>
    <dbReference type="NCBI Taxonomy" id="29920"/>
    <lineage>
        <taxon>Eukaryota</taxon>
        <taxon>Sar</taxon>
        <taxon>Stramenopiles</taxon>
        <taxon>Oomycota</taxon>
        <taxon>Peronosporomycetes</taxon>
        <taxon>Peronosporales</taxon>
        <taxon>Peronosporaceae</taxon>
        <taxon>Phytophthora</taxon>
    </lineage>
</organism>
<feature type="domain" description="Retrotransposon gag" evidence="2">
    <location>
        <begin position="3"/>
        <end position="75"/>
    </location>
</feature>
<dbReference type="VEuPathDB" id="FungiDB:PC110_g21395"/>
<dbReference type="InterPro" id="IPR005162">
    <property type="entry name" value="Retrotrans_gag_dom"/>
</dbReference>
<evidence type="ECO:0000313" key="5">
    <source>
        <dbReference type="EMBL" id="KAG2963343.1"/>
    </source>
</evidence>
<evidence type="ECO:0000313" key="6">
    <source>
        <dbReference type="EMBL" id="KAG3208628.1"/>
    </source>
</evidence>
<dbReference type="STRING" id="29920.A0A329RC64"/>
<proteinExistence type="predicted"/>
<dbReference type="EMBL" id="RCML01001345">
    <property type="protein sequence ID" value="KAG2963343.1"/>
    <property type="molecule type" value="Genomic_DNA"/>
</dbReference>
<evidence type="ECO:0000313" key="4">
    <source>
        <dbReference type="EMBL" id="KAG2886070.1"/>
    </source>
</evidence>
<sequence>MPFELSLKDGALHGYRQLLRKTKKTWSRLSEVFIKYYCSQLNQSAEAPYYSAKRGEKEHVYDYLKRHNGYARNAGIKFEGSGRKDCDHVKPFLETCGDRGLEKQLCHIRVIDIHELEEIIMAILKIEERTTTREPTQLNSRSREHSRRREERRHEDSCDGYERRE</sequence>
<reference evidence="7 8" key="1">
    <citation type="submission" date="2018-01" db="EMBL/GenBank/DDBJ databases">
        <title>Draft genome of the strawberry crown rot pathogen Phytophthora cactorum.</title>
        <authorList>
            <person name="Armitage A.D."/>
            <person name="Lysoe E."/>
            <person name="Nellist C.F."/>
            <person name="Harrison R.J."/>
            <person name="Brurberg M.B."/>
        </authorList>
    </citation>
    <scope>NUCLEOTIDE SEQUENCE [LARGE SCALE GENOMIC DNA]</scope>
    <source>
        <strain evidence="7 8">10300</strain>
    </source>
</reference>
<dbReference type="AlphaFoldDB" id="A0A329RC64"/>
<dbReference type="EMBL" id="RCMV01001432">
    <property type="protein sequence ID" value="KAG3208628.1"/>
    <property type="molecule type" value="Genomic_DNA"/>
</dbReference>
<name>A0A329RC64_9STRA</name>
<protein>
    <recommendedName>
        <fullName evidence="2">Retrotransposon gag domain-containing protein</fullName>
    </recommendedName>
</protein>
<evidence type="ECO:0000256" key="1">
    <source>
        <dbReference type="SAM" id="MobiDB-lite"/>
    </source>
</evidence>
<dbReference type="Proteomes" id="UP000774804">
    <property type="component" value="Unassembled WGS sequence"/>
</dbReference>
<dbReference type="Pfam" id="PF03732">
    <property type="entry name" value="Retrotrans_gag"/>
    <property type="match status" value="1"/>
</dbReference>
<dbReference type="EMBL" id="RCMG01000616">
    <property type="protein sequence ID" value="KAG2851315.1"/>
    <property type="molecule type" value="Genomic_DNA"/>
</dbReference>
<dbReference type="Proteomes" id="UP000251314">
    <property type="component" value="Unassembled WGS sequence"/>
</dbReference>
<comment type="caution">
    <text evidence="7">The sequence shown here is derived from an EMBL/GenBank/DDBJ whole genome shotgun (WGS) entry which is preliminary data.</text>
</comment>
<dbReference type="EMBL" id="MJFZ01001406">
    <property type="protein sequence ID" value="RAW22164.1"/>
    <property type="molecule type" value="Genomic_DNA"/>
</dbReference>
<evidence type="ECO:0000313" key="7">
    <source>
        <dbReference type="EMBL" id="RAW22164.1"/>
    </source>
</evidence>
<evidence type="ECO:0000313" key="3">
    <source>
        <dbReference type="EMBL" id="KAG2851315.1"/>
    </source>
</evidence>
<evidence type="ECO:0000259" key="2">
    <source>
        <dbReference type="Pfam" id="PF03732"/>
    </source>
</evidence>
<dbReference type="OrthoDB" id="125496at2759"/>